<dbReference type="GO" id="GO:0015031">
    <property type="term" value="P:protein transport"/>
    <property type="evidence" value="ECO:0007669"/>
    <property type="project" value="UniProtKB-KW"/>
</dbReference>
<protein>
    <recommendedName>
        <fullName evidence="4">Exocyst complex component 2</fullName>
    </recommendedName>
</protein>
<evidence type="ECO:0000256" key="6">
    <source>
        <dbReference type="SAM" id="MobiDB-lite"/>
    </source>
</evidence>
<proteinExistence type="inferred from homology"/>
<evidence type="ECO:0000256" key="5">
    <source>
        <dbReference type="SAM" id="Coils"/>
    </source>
</evidence>
<evidence type="ECO:0000256" key="3">
    <source>
        <dbReference type="ARBA" id="ARBA00022483"/>
    </source>
</evidence>
<feature type="region of interest" description="Disordered" evidence="6">
    <location>
        <begin position="427"/>
        <end position="451"/>
    </location>
</feature>
<dbReference type="PANTHER" id="PTHR13043:SF1">
    <property type="entry name" value="EXOCYST COMPLEX COMPONENT 2"/>
    <property type="match status" value="1"/>
</dbReference>
<dbReference type="AlphaFoldDB" id="A0A6B2KY62"/>
<keyword evidence="2 4" id="KW-0813">Transport</keyword>
<comment type="subunit">
    <text evidence="4">Component of the exocyst complex.</text>
</comment>
<dbReference type="GO" id="GO:0000145">
    <property type="term" value="C:exocyst"/>
    <property type="evidence" value="ECO:0007669"/>
    <property type="project" value="UniProtKB-UniRule"/>
</dbReference>
<sequence>MDEPDDFLDEDNENLNNLAFAEVIEDPLGLKKKFKIPNRKQPTQTWDFSSEDFNAAQFLAIECANVPLEELKSGMASLYKRTQDRQKQLNLLVQENFHRFVACKDNIDEMYQLLGKEAEHHIIKKAIAHHQNIVDETNITFGTLLARQKEIDTIRNVLSILTRVKFKFIFSLPTMMKNDMQKKEYDKVVFHYKKVEVWLANTQVSMFQKVLQQAKKTIEELKMNLIAELSNPIKLDEEEKIIRLLVSLRSTNGAEEDPAWHCITVHHRKIIDLLSKVDKFSYNYNFPLSFESDLNTDSGNRRSTQLNALLDSHAFQAIKRLCSIIQELLPDFWNLSKAFYNREYHAELSPQELEKLDEKYSETQFSKLFNTIIDTYIKGIRYYFFGEVQGVNPLETGGSFARSSAKRRKGVLMGTLKKTSKAKLPPSVVGSEWETQNETPKRKMNKTDKKEVRNSMREMEEIYEDDDKEKVKAVIECAKVFQTLKISWEYSGPFYQLLDEMVSNFLQNTFSWTLNELKKLHLLENWEIVDRTSMVTSLPYHYVTLVKKTLAELKGVTDGSDDHAPEIEKNFSECLNSFADNMYYLAFDAPVPGKERKEEDDEDVENTRLLIILNNCFTTRTKHIPDLVKKYRVLFKVPVSTPDPLVESTNSIINQLETMVLNKYLKSKNYLISTRIKTGLLLEGFDFARTQLYNGGIRDYIIDILIHLVFVHEELHRLSPTLVNKILSTLLEFIYESFIDWMKYVDEWSPFGKFQVGLELQFIHQITENFKTEKSTKLNNELATMHNFPQLHTSGELPPNSSSIAKQFIDTKTKSTAFLFDCFQPENKPT</sequence>
<evidence type="ECO:0000256" key="2">
    <source>
        <dbReference type="ARBA" id="ARBA00022448"/>
    </source>
</evidence>
<dbReference type="Pfam" id="PF15469">
    <property type="entry name" value="Sec5"/>
    <property type="match status" value="1"/>
</dbReference>
<comment type="similarity">
    <text evidence="1 4">Belongs to the SEC5 family.</text>
</comment>
<keyword evidence="4" id="KW-0653">Protein transport</keyword>
<evidence type="ECO:0000256" key="1">
    <source>
        <dbReference type="ARBA" id="ARBA00010578"/>
    </source>
</evidence>
<name>A0A6B2KY62_9EUKA</name>
<feature type="compositionally biased region" description="Basic and acidic residues" evidence="6">
    <location>
        <begin position="439"/>
        <end position="451"/>
    </location>
</feature>
<dbReference type="GO" id="GO:0006887">
    <property type="term" value="P:exocytosis"/>
    <property type="evidence" value="ECO:0007669"/>
    <property type="project" value="UniProtKB-KW"/>
</dbReference>
<evidence type="ECO:0000259" key="7">
    <source>
        <dbReference type="Pfam" id="PF15469"/>
    </source>
</evidence>
<dbReference type="EMBL" id="GIBP01000576">
    <property type="protein sequence ID" value="NDV29545.1"/>
    <property type="molecule type" value="Transcribed_RNA"/>
</dbReference>
<reference evidence="8" key="1">
    <citation type="journal article" date="2020" name="J. Eukaryot. Microbiol.">
        <title>De novo Sequencing, Assembly and Annotation of the Transcriptome for the Free-Living Testate Amoeba Arcella intermedia.</title>
        <authorList>
            <person name="Ribeiro G.M."/>
            <person name="Porfirio-Sousa A.L."/>
            <person name="Maurer-Alcala X.X."/>
            <person name="Katz L.A."/>
            <person name="Lahr D.J.G."/>
        </authorList>
    </citation>
    <scope>NUCLEOTIDE SEQUENCE</scope>
</reference>
<feature type="domain" description="Exocyst complex component EXOC2/Sec5 N-terminal" evidence="7">
    <location>
        <begin position="25"/>
        <end position="823"/>
    </location>
</feature>
<dbReference type="GO" id="GO:0006893">
    <property type="term" value="P:Golgi to plasma membrane transport"/>
    <property type="evidence" value="ECO:0007669"/>
    <property type="project" value="UniProtKB-UniRule"/>
</dbReference>
<accession>A0A6B2KY62</accession>
<feature type="coiled-coil region" evidence="5">
    <location>
        <begin position="204"/>
        <end position="231"/>
    </location>
</feature>
<dbReference type="InterPro" id="IPR039481">
    <property type="entry name" value="EXOC2/Sec5_N_dom"/>
</dbReference>
<organism evidence="8">
    <name type="scientific">Arcella intermedia</name>
    <dbReference type="NCBI Taxonomy" id="1963864"/>
    <lineage>
        <taxon>Eukaryota</taxon>
        <taxon>Amoebozoa</taxon>
        <taxon>Tubulinea</taxon>
        <taxon>Elardia</taxon>
        <taxon>Arcellinida</taxon>
        <taxon>Sphaerothecina</taxon>
        <taxon>Arcellidae</taxon>
        <taxon>Arcella</taxon>
    </lineage>
</organism>
<evidence type="ECO:0000256" key="4">
    <source>
        <dbReference type="RuleBase" id="RU365069"/>
    </source>
</evidence>
<dbReference type="PANTHER" id="PTHR13043">
    <property type="entry name" value="EXOCYST COMPLEX COMPONENT SEC5"/>
    <property type="match status" value="1"/>
</dbReference>
<keyword evidence="5" id="KW-0175">Coiled coil</keyword>
<keyword evidence="3 4" id="KW-0268">Exocytosis</keyword>
<dbReference type="InterPro" id="IPR029175">
    <property type="entry name" value="EXOC2/Sec5"/>
</dbReference>
<evidence type="ECO:0000313" key="8">
    <source>
        <dbReference type="EMBL" id="NDV29545.1"/>
    </source>
</evidence>
<comment type="function">
    <text evidence="4">Component of the exocyst complex involved in the docking of exocytic vesicles with fusion sites on the plasma membrane.</text>
</comment>